<dbReference type="PROSITE" id="PS51367">
    <property type="entry name" value="THAUMATIN_2"/>
    <property type="match status" value="1"/>
</dbReference>
<dbReference type="PANTHER" id="PTHR31013">
    <property type="entry name" value="THAUMATIN FAMILY PROTEIN-RELATED"/>
    <property type="match status" value="1"/>
</dbReference>
<sequence length="351" mass="37001">MVDYQRLEGNAGDTSATAAAAPAERSWLPGVGVFFVVVGISVLGFISLQPGPAPPAPPVIAQEESGWKAEPSAVKGARGRQRITNGCAEDDLWLAHFAFQTPYFPQDLKLKSGATHEFAIPDVGLASTRFWPKWGCDVTGANCKIGQSGGPGESCPAAGCAPPVDSKFEATFGCMPGTAECAHNPSAPAERLGSTDWWDISHVDGWTLPYKVEVVGDCPMAPKTIDCSRLALSSCPGAEDLGIANMTLRLRDPVGSGETIGCYSPCAKLTYSHWGQGLGFTPDSKEARDFCCPTPPISPAQCSSGPIIRTQFVAAVHLLCPGVYAYAYDDGTGLAQCPAGTRYDVTFYCPQ</sequence>
<feature type="transmembrane region" description="Helical" evidence="1">
    <location>
        <begin position="27"/>
        <end position="48"/>
    </location>
</feature>
<dbReference type="InterPro" id="IPR037176">
    <property type="entry name" value="Osmotin/thaumatin-like_sf"/>
</dbReference>
<dbReference type="EMBL" id="JWZX01003151">
    <property type="protein sequence ID" value="KOO23864.1"/>
    <property type="molecule type" value="Genomic_DNA"/>
</dbReference>
<dbReference type="PANTHER" id="PTHR31013:SF2">
    <property type="entry name" value="THAUMATIN-LIKE PROTEIN"/>
    <property type="match status" value="1"/>
</dbReference>
<dbReference type="SUPFAM" id="SSF49870">
    <property type="entry name" value="Osmotin, thaumatin-like protein"/>
    <property type="match status" value="1"/>
</dbReference>
<proteinExistence type="predicted"/>
<keyword evidence="1" id="KW-0812">Transmembrane</keyword>
<name>A0A0M0JB96_9EUKA</name>
<dbReference type="Gene3D" id="2.60.110.10">
    <property type="entry name" value="Thaumatin"/>
    <property type="match status" value="1"/>
</dbReference>
<organism evidence="2 3">
    <name type="scientific">Chrysochromulina tobinii</name>
    <dbReference type="NCBI Taxonomy" id="1460289"/>
    <lineage>
        <taxon>Eukaryota</taxon>
        <taxon>Haptista</taxon>
        <taxon>Haptophyta</taxon>
        <taxon>Prymnesiophyceae</taxon>
        <taxon>Prymnesiales</taxon>
        <taxon>Chrysochromulinaceae</taxon>
        <taxon>Chrysochromulina</taxon>
    </lineage>
</organism>
<keyword evidence="1" id="KW-0472">Membrane</keyword>
<dbReference type="Pfam" id="PF00314">
    <property type="entry name" value="Thaumatin"/>
    <property type="match status" value="1"/>
</dbReference>
<comment type="caution">
    <text evidence="2">The sequence shown here is derived from an EMBL/GenBank/DDBJ whole genome shotgun (WGS) entry which is preliminary data.</text>
</comment>
<evidence type="ECO:0000313" key="2">
    <source>
        <dbReference type="EMBL" id="KOO23864.1"/>
    </source>
</evidence>
<gene>
    <name evidence="2" type="ORF">Ctob_003473</name>
</gene>
<evidence type="ECO:0000313" key="3">
    <source>
        <dbReference type="Proteomes" id="UP000037460"/>
    </source>
</evidence>
<keyword evidence="3" id="KW-1185">Reference proteome</keyword>
<accession>A0A0M0JB96</accession>
<dbReference type="Proteomes" id="UP000037460">
    <property type="component" value="Unassembled WGS sequence"/>
</dbReference>
<keyword evidence="1" id="KW-1133">Transmembrane helix</keyword>
<protein>
    <submittedName>
        <fullName evidence="2">Thaumatin domain family protein</fullName>
    </submittedName>
</protein>
<dbReference type="InterPro" id="IPR001938">
    <property type="entry name" value="Thaumatin"/>
</dbReference>
<reference evidence="3" key="1">
    <citation type="journal article" date="2015" name="PLoS Genet.">
        <title>Genome Sequence and Transcriptome Analyses of Chrysochromulina tobin: Metabolic Tools for Enhanced Algal Fitness in the Prominent Order Prymnesiales (Haptophyceae).</title>
        <authorList>
            <person name="Hovde B.T."/>
            <person name="Deodato C.R."/>
            <person name="Hunsperger H.M."/>
            <person name="Ryken S.A."/>
            <person name="Yost W."/>
            <person name="Jha R.K."/>
            <person name="Patterson J."/>
            <person name="Monnat R.J. Jr."/>
            <person name="Barlow S.B."/>
            <person name="Starkenburg S.R."/>
            <person name="Cattolico R.A."/>
        </authorList>
    </citation>
    <scope>NUCLEOTIDE SEQUENCE</scope>
    <source>
        <strain evidence="3">CCMP291</strain>
    </source>
</reference>
<dbReference type="AlphaFoldDB" id="A0A0M0JB96"/>
<evidence type="ECO:0000256" key="1">
    <source>
        <dbReference type="SAM" id="Phobius"/>
    </source>
</evidence>
<dbReference type="SMART" id="SM00205">
    <property type="entry name" value="THN"/>
    <property type="match status" value="1"/>
</dbReference>
<dbReference type="OrthoDB" id="10267197at2759"/>